<keyword evidence="5" id="KW-1185">Reference proteome</keyword>
<dbReference type="SUPFAM" id="SSF51261">
    <property type="entry name" value="Duplicated hybrid motif"/>
    <property type="match status" value="1"/>
</dbReference>
<dbReference type="OrthoDB" id="9809488at2"/>
<dbReference type="GO" id="GO:0004222">
    <property type="term" value="F:metalloendopeptidase activity"/>
    <property type="evidence" value="ECO:0007669"/>
    <property type="project" value="TreeGrafter"/>
</dbReference>
<dbReference type="InterPro" id="IPR016047">
    <property type="entry name" value="M23ase_b-sheet_dom"/>
</dbReference>
<dbReference type="EMBL" id="QKMR01000020">
    <property type="protein sequence ID" value="PYG86567.1"/>
    <property type="molecule type" value="Genomic_DNA"/>
</dbReference>
<dbReference type="CDD" id="cd12797">
    <property type="entry name" value="M23_peptidase"/>
    <property type="match status" value="1"/>
</dbReference>
<dbReference type="PANTHER" id="PTHR21666:SF289">
    <property type="entry name" value="L-ALA--D-GLU ENDOPEPTIDASE"/>
    <property type="match status" value="1"/>
</dbReference>
<evidence type="ECO:0000259" key="3">
    <source>
        <dbReference type="Pfam" id="PF01551"/>
    </source>
</evidence>
<dbReference type="InterPro" id="IPR050570">
    <property type="entry name" value="Cell_wall_metabolism_enzyme"/>
</dbReference>
<feature type="transmembrane region" description="Helical" evidence="2">
    <location>
        <begin position="16"/>
        <end position="44"/>
    </location>
</feature>
<sequence length="359" mass="39503">MEIIFLGAKSKLKRKILLWCIGAGLPVLLFLSVLFIACLMPLLIFGGEDIYKSPVTYDQYYGAESGGAAFKLSGKGEYFFPVDTEKIIIDSGFGMRMHPILKTLKMHTGIDIDCETGTIIYAAESGTVSFAGESGGYGNLIKITHQNGYVTYYAHLSKILVPESSIVDRGQVIAYAGSTGLSTGPHLHFEVRKNNEPVDPSTYLGLVRDIPDVLPDDLKYIEINTDNLKKWLNARNSILADEPYTSGIVNAAKEYNVNPILLFAITGQEQSFVPRTGKNAVKIANNPFNVYHSWYEYNTNVNDSAKIAANTIIKLSKGRPESVNPLAWINLRGGAGGYAEDPNWWVGVSMIFQKIKSSI</sequence>
<name>A0A318XUE9_9FIRM</name>
<reference evidence="4 5" key="1">
    <citation type="submission" date="2018-06" db="EMBL/GenBank/DDBJ databases">
        <title>Genomic Encyclopedia of Type Strains, Phase I: the one thousand microbial genomes (KMG-I) project.</title>
        <authorList>
            <person name="Kyrpides N."/>
        </authorList>
    </citation>
    <scope>NUCLEOTIDE SEQUENCE [LARGE SCALE GENOMIC DNA]</scope>
    <source>
        <strain evidence="4 5">DSM 19573</strain>
    </source>
</reference>
<evidence type="ECO:0000313" key="5">
    <source>
        <dbReference type="Proteomes" id="UP000248132"/>
    </source>
</evidence>
<keyword evidence="2" id="KW-0472">Membrane</keyword>
<evidence type="ECO:0000256" key="2">
    <source>
        <dbReference type="SAM" id="Phobius"/>
    </source>
</evidence>
<organism evidence="4 5">
    <name type="scientific">Ruminiclostridium sufflavum DSM 19573</name>
    <dbReference type="NCBI Taxonomy" id="1121337"/>
    <lineage>
        <taxon>Bacteria</taxon>
        <taxon>Bacillati</taxon>
        <taxon>Bacillota</taxon>
        <taxon>Clostridia</taxon>
        <taxon>Eubacteriales</taxon>
        <taxon>Oscillospiraceae</taxon>
        <taxon>Ruminiclostridium</taxon>
    </lineage>
</organism>
<feature type="domain" description="M23ase beta-sheet core" evidence="3">
    <location>
        <begin position="105"/>
        <end position="200"/>
    </location>
</feature>
<dbReference type="FunFam" id="2.70.70.10:FF:000006">
    <property type="entry name" value="M23 family peptidase"/>
    <property type="match status" value="1"/>
</dbReference>
<accession>A0A318XUE9</accession>
<gene>
    <name evidence="4" type="ORF">LY28_02995</name>
</gene>
<evidence type="ECO:0000313" key="4">
    <source>
        <dbReference type="EMBL" id="PYG86567.1"/>
    </source>
</evidence>
<proteinExistence type="predicted"/>
<evidence type="ECO:0000256" key="1">
    <source>
        <dbReference type="ARBA" id="ARBA00022729"/>
    </source>
</evidence>
<dbReference type="AlphaFoldDB" id="A0A318XUE9"/>
<dbReference type="InterPro" id="IPR011055">
    <property type="entry name" value="Dup_hybrid_motif"/>
</dbReference>
<dbReference type="PANTHER" id="PTHR21666">
    <property type="entry name" value="PEPTIDASE-RELATED"/>
    <property type="match status" value="1"/>
</dbReference>
<dbReference type="Proteomes" id="UP000248132">
    <property type="component" value="Unassembled WGS sequence"/>
</dbReference>
<protein>
    <submittedName>
        <fullName evidence="4">Peptidase M23-like protein</fullName>
    </submittedName>
</protein>
<dbReference type="Gene3D" id="2.70.70.10">
    <property type="entry name" value="Glucose Permease (Domain IIA)"/>
    <property type="match status" value="1"/>
</dbReference>
<keyword evidence="1" id="KW-0732">Signal</keyword>
<keyword evidence="2" id="KW-0812">Transmembrane</keyword>
<dbReference type="RefSeq" id="WP_110462976.1">
    <property type="nucleotide sequence ID" value="NZ_QKMR01000020.1"/>
</dbReference>
<dbReference type="Pfam" id="PF01551">
    <property type="entry name" value="Peptidase_M23"/>
    <property type="match status" value="1"/>
</dbReference>
<comment type="caution">
    <text evidence="4">The sequence shown here is derived from an EMBL/GenBank/DDBJ whole genome shotgun (WGS) entry which is preliminary data.</text>
</comment>
<keyword evidence="2" id="KW-1133">Transmembrane helix</keyword>